<dbReference type="EMBL" id="JAGPXD010000003">
    <property type="protein sequence ID" value="KAH7361683.1"/>
    <property type="molecule type" value="Genomic_DNA"/>
</dbReference>
<dbReference type="Proteomes" id="UP000813385">
    <property type="component" value="Unassembled WGS sequence"/>
</dbReference>
<gene>
    <name evidence="6" type="ORF">B0T11DRAFT_297231</name>
</gene>
<keyword evidence="3 5" id="KW-1133">Transmembrane helix</keyword>
<comment type="subcellular location">
    <subcellularLocation>
        <location evidence="1">Membrane</location>
        <topology evidence="1">Multi-pass membrane protein</topology>
    </subcellularLocation>
</comment>
<evidence type="ECO:0000256" key="2">
    <source>
        <dbReference type="ARBA" id="ARBA00022692"/>
    </source>
</evidence>
<evidence type="ECO:0000313" key="6">
    <source>
        <dbReference type="EMBL" id="KAH7361683.1"/>
    </source>
</evidence>
<feature type="transmembrane region" description="Helical" evidence="5">
    <location>
        <begin position="99"/>
        <end position="119"/>
    </location>
</feature>
<dbReference type="Pfam" id="PF04479">
    <property type="entry name" value="RTA1"/>
    <property type="match status" value="1"/>
</dbReference>
<protein>
    <submittedName>
        <fullName evidence="6">RTA1 like protein</fullName>
    </submittedName>
</protein>
<dbReference type="InterPro" id="IPR007568">
    <property type="entry name" value="RTA1"/>
</dbReference>
<reference evidence="6" key="1">
    <citation type="journal article" date="2021" name="Nat. Commun.">
        <title>Genetic determinants of endophytism in the Arabidopsis root mycobiome.</title>
        <authorList>
            <person name="Mesny F."/>
            <person name="Miyauchi S."/>
            <person name="Thiergart T."/>
            <person name="Pickel B."/>
            <person name="Atanasova L."/>
            <person name="Karlsson M."/>
            <person name="Huettel B."/>
            <person name="Barry K.W."/>
            <person name="Haridas S."/>
            <person name="Chen C."/>
            <person name="Bauer D."/>
            <person name="Andreopoulos W."/>
            <person name="Pangilinan J."/>
            <person name="LaButti K."/>
            <person name="Riley R."/>
            <person name="Lipzen A."/>
            <person name="Clum A."/>
            <person name="Drula E."/>
            <person name="Henrissat B."/>
            <person name="Kohler A."/>
            <person name="Grigoriev I.V."/>
            <person name="Martin F.M."/>
            <person name="Hacquard S."/>
        </authorList>
    </citation>
    <scope>NUCLEOTIDE SEQUENCE</scope>
    <source>
        <strain evidence="6">MPI-CAGE-AT-0016</strain>
    </source>
</reference>
<dbReference type="OrthoDB" id="3358017at2759"/>
<evidence type="ECO:0000313" key="7">
    <source>
        <dbReference type="Proteomes" id="UP000813385"/>
    </source>
</evidence>
<dbReference type="GO" id="GO:0016020">
    <property type="term" value="C:membrane"/>
    <property type="evidence" value="ECO:0007669"/>
    <property type="project" value="UniProtKB-SubCell"/>
</dbReference>
<dbReference type="PANTHER" id="PTHR31465">
    <property type="entry name" value="PROTEIN RTA1-RELATED"/>
    <property type="match status" value="1"/>
</dbReference>
<sequence>MAKPQLFRGEYYLWHHVPSNIAAVIFAIMMTKSRTWFFSALVTGVVFTAQASAHDKTDNLIPSLIQNAFILLVPVFTAQGGAAGLMAMESLAQTSQNTVIAGLFINIIVFGFFMVTTVVFHLRLNKGPTTVSQDPTTLWWQHVMTLCVTSFLIKLRSIFRVIESI</sequence>
<feature type="transmembrane region" description="Helical" evidence="5">
    <location>
        <begin position="65"/>
        <end position="87"/>
    </location>
</feature>
<feature type="transmembrane region" description="Helical" evidence="5">
    <location>
        <begin position="36"/>
        <end position="53"/>
    </location>
</feature>
<organism evidence="6 7">
    <name type="scientific">Plectosphaerella cucumerina</name>
    <dbReference type="NCBI Taxonomy" id="40658"/>
    <lineage>
        <taxon>Eukaryota</taxon>
        <taxon>Fungi</taxon>
        <taxon>Dikarya</taxon>
        <taxon>Ascomycota</taxon>
        <taxon>Pezizomycotina</taxon>
        <taxon>Sordariomycetes</taxon>
        <taxon>Hypocreomycetidae</taxon>
        <taxon>Glomerellales</taxon>
        <taxon>Plectosphaerellaceae</taxon>
        <taxon>Plectosphaerella</taxon>
    </lineage>
</organism>
<feature type="transmembrane region" description="Helical" evidence="5">
    <location>
        <begin position="139"/>
        <end position="159"/>
    </location>
</feature>
<comment type="caution">
    <text evidence="6">The sequence shown here is derived from an EMBL/GenBank/DDBJ whole genome shotgun (WGS) entry which is preliminary data.</text>
</comment>
<dbReference type="AlphaFoldDB" id="A0A8K0TD69"/>
<name>A0A8K0TD69_9PEZI</name>
<proteinExistence type="predicted"/>
<dbReference type="PANTHER" id="PTHR31465:SF1">
    <property type="entry name" value="PROTEIN RTA1-RELATED"/>
    <property type="match status" value="1"/>
</dbReference>
<accession>A0A8K0TD69</accession>
<evidence type="ECO:0000256" key="3">
    <source>
        <dbReference type="ARBA" id="ARBA00022989"/>
    </source>
</evidence>
<evidence type="ECO:0000256" key="4">
    <source>
        <dbReference type="ARBA" id="ARBA00023136"/>
    </source>
</evidence>
<keyword evidence="7" id="KW-1185">Reference proteome</keyword>
<keyword evidence="4 5" id="KW-0472">Membrane</keyword>
<keyword evidence="2 5" id="KW-0812">Transmembrane</keyword>
<evidence type="ECO:0000256" key="1">
    <source>
        <dbReference type="ARBA" id="ARBA00004141"/>
    </source>
</evidence>
<evidence type="ECO:0000256" key="5">
    <source>
        <dbReference type="SAM" id="Phobius"/>
    </source>
</evidence>